<feature type="compositionally biased region" description="Basic and acidic residues" evidence="1">
    <location>
        <begin position="99"/>
        <end position="113"/>
    </location>
</feature>
<evidence type="ECO:0000313" key="3">
    <source>
        <dbReference type="Proteomes" id="UP000268093"/>
    </source>
</evidence>
<protein>
    <submittedName>
        <fullName evidence="2">Uncharacterized protein</fullName>
    </submittedName>
</protein>
<gene>
    <name evidence="2" type="ORF">BC936DRAFT_145421</name>
</gene>
<dbReference type="EMBL" id="RBNI01004203">
    <property type="protein sequence ID" value="RUP47712.1"/>
    <property type="molecule type" value="Genomic_DNA"/>
</dbReference>
<keyword evidence="3" id="KW-1185">Reference proteome</keyword>
<feature type="region of interest" description="Disordered" evidence="1">
    <location>
        <begin position="87"/>
        <end position="113"/>
    </location>
</feature>
<dbReference type="OrthoDB" id="64113at2759"/>
<dbReference type="Proteomes" id="UP000268093">
    <property type="component" value="Unassembled WGS sequence"/>
</dbReference>
<evidence type="ECO:0000313" key="2">
    <source>
        <dbReference type="EMBL" id="RUP47712.1"/>
    </source>
</evidence>
<accession>A0A433DA72</accession>
<comment type="caution">
    <text evidence="2">The sequence shown here is derived from an EMBL/GenBank/DDBJ whole genome shotgun (WGS) entry which is preliminary data.</text>
</comment>
<organism evidence="2 3">
    <name type="scientific">Jimgerdemannia flammicorona</name>
    <dbReference type="NCBI Taxonomy" id="994334"/>
    <lineage>
        <taxon>Eukaryota</taxon>
        <taxon>Fungi</taxon>
        <taxon>Fungi incertae sedis</taxon>
        <taxon>Mucoromycota</taxon>
        <taxon>Mucoromycotina</taxon>
        <taxon>Endogonomycetes</taxon>
        <taxon>Endogonales</taxon>
        <taxon>Endogonaceae</taxon>
        <taxon>Jimgerdemannia</taxon>
    </lineage>
</organism>
<sequence length="113" mass="12449">MEQRVQQFHDDTKGLATLAPAKVIKGMNTLRKFIHKNQARKLFSTASPDTTASPLIEDALKVPCFTTRQKMHMLKWYDEILAKQAGSAGSTKVESSGGAREEPEPEPKEGGHA</sequence>
<name>A0A433DA72_9FUNG</name>
<evidence type="ECO:0000256" key="1">
    <source>
        <dbReference type="SAM" id="MobiDB-lite"/>
    </source>
</evidence>
<dbReference type="AlphaFoldDB" id="A0A433DA72"/>
<proteinExistence type="predicted"/>
<reference evidence="2 3" key="1">
    <citation type="journal article" date="2018" name="New Phytol.">
        <title>Phylogenomics of Endogonaceae and evolution of mycorrhizas within Mucoromycota.</title>
        <authorList>
            <person name="Chang Y."/>
            <person name="Desiro A."/>
            <person name="Na H."/>
            <person name="Sandor L."/>
            <person name="Lipzen A."/>
            <person name="Clum A."/>
            <person name="Barry K."/>
            <person name="Grigoriev I.V."/>
            <person name="Martin F.M."/>
            <person name="Stajich J.E."/>
            <person name="Smith M.E."/>
            <person name="Bonito G."/>
            <person name="Spatafora J.W."/>
        </authorList>
    </citation>
    <scope>NUCLEOTIDE SEQUENCE [LARGE SCALE GENOMIC DNA]</scope>
    <source>
        <strain evidence="2 3">GMNB39</strain>
    </source>
</reference>